<proteinExistence type="predicted"/>
<dbReference type="GO" id="GO:0005248">
    <property type="term" value="F:voltage-gated sodium channel activity"/>
    <property type="evidence" value="ECO:0007669"/>
    <property type="project" value="TreeGrafter"/>
</dbReference>
<keyword evidence="5 7" id="KW-0472">Membrane</keyword>
<keyword evidence="11" id="KW-0813">Transport</keyword>
<dbReference type="SUPFAM" id="SSF47473">
    <property type="entry name" value="EF-hand"/>
    <property type="match status" value="1"/>
</dbReference>
<dbReference type="AlphaFoldDB" id="A0A9P1BJ15"/>
<dbReference type="OrthoDB" id="416585at2759"/>
<dbReference type="PANTHER" id="PTHR10037">
    <property type="entry name" value="VOLTAGE-GATED CATION CHANNEL CALCIUM AND SODIUM"/>
    <property type="match status" value="1"/>
</dbReference>
<name>A0A9P1BJ15_9DINO</name>
<dbReference type="EMBL" id="CAMXCT020000086">
    <property type="protein sequence ID" value="CAL1126965.1"/>
    <property type="molecule type" value="Genomic_DNA"/>
</dbReference>
<feature type="transmembrane region" description="Helical" evidence="7">
    <location>
        <begin position="364"/>
        <end position="388"/>
    </location>
</feature>
<dbReference type="GO" id="GO:0001518">
    <property type="term" value="C:voltage-gated sodium channel complex"/>
    <property type="evidence" value="ECO:0007669"/>
    <property type="project" value="TreeGrafter"/>
</dbReference>
<dbReference type="EMBL" id="CAMXCT030000086">
    <property type="protein sequence ID" value="CAL4760902.1"/>
    <property type="molecule type" value="Genomic_DNA"/>
</dbReference>
<keyword evidence="6" id="KW-0175">Coiled coil</keyword>
<dbReference type="Gene3D" id="1.10.287.70">
    <property type="match status" value="1"/>
</dbReference>
<feature type="domain" description="EF-hand" evidence="8">
    <location>
        <begin position="408"/>
        <end position="443"/>
    </location>
</feature>
<feature type="transmembrane region" description="Helical" evidence="7">
    <location>
        <begin position="282"/>
        <end position="305"/>
    </location>
</feature>
<dbReference type="InterPro" id="IPR011992">
    <property type="entry name" value="EF-hand-dom_pair"/>
</dbReference>
<dbReference type="InterPro" id="IPR002048">
    <property type="entry name" value="EF_hand_dom"/>
</dbReference>
<evidence type="ECO:0000256" key="5">
    <source>
        <dbReference type="ARBA" id="ARBA00023136"/>
    </source>
</evidence>
<dbReference type="InterPro" id="IPR027359">
    <property type="entry name" value="Volt_channel_dom_sf"/>
</dbReference>
<evidence type="ECO:0000256" key="4">
    <source>
        <dbReference type="ARBA" id="ARBA00022989"/>
    </source>
</evidence>
<dbReference type="Gene3D" id="1.10.238.10">
    <property type="entry name" value="EF-hand"/>
    <property type="match status" value="1"/>
</dbReference>
<dbReference type="InterPro" id="IPR043203">
    <property type="entry name" value="VGCC_Ca_Na"/>
</dbReference>
<evidence type="ECO:0000313" key="12">
    <source>
        <dbReference type="Proteomes" id="UP001152797"/>
    </source>
</evidence>
<feature type="transmembrane region" description="Helical" evidence="7">
    <location>
        <begin position="136"/>
        <end position="155"/>
    </location>
</feature>
<keyword evidence="4 7" id="KW-1133">Transmembrane helix</keyword>
<dbReference type="InterPro" id="IPR005821">
    <property type="entry name" value="Ion_trans_dom"/>
</dbReference>
<keyword evidence="2 7" id="KW-0812">Transmembrane</keyword>
<organism evidence="9">
    <name type="scientific">Cladocopium goreaui</name>
    <dbReference type="NCBI Taxonomy" id="2562237"/>
    <lineage>
        <taxon>Eukaryota</taxon>
        <taxon>Sar</taxon>
        <taxon>Alveolata</taxon>
        <taxon>Dinophyceae</taxon>
        <taxon>Suessiales</taxon>
        <taxon>Symbiodiniaceae</taxon>
        <taxon>Cladocopium</taxon>
    </lineage>
</organism>
<accession>A0A9P1BJ15</accession>
<keyword evidence="3" id="KW-0106">Calcium</keyword>
<evidence type="ECO:0000313" key="11">
    <source>
        <dbReference type="EMBL" id="CAL4760902.1"/>
    </source>
</evidence>
<reference evidence="10" key="2">
    <citation type="submission" date="2024-04" db="EMBL/GenBank/DDBJ databases">
        <authorList>
            <person name="Chen Y."/>
            <person name="Shah S."/>
            <person name="Dougan E. K."/>
            <person name="Thang M."/>
            <person name="Chan C."/>
        </authorList>
    </citation>
    <scope>NUCLEOTIDE SEQUENCE [LARGE SCALE GENOMIC DNA]</scope>
</reference>
<feature type="transmembrane region" description="Helical" evidence="7">
    <location>
        <begin position="167"/>
        <end position="188"/>
    </location>
</feature>
<dbReference type="GO" id="GO:0005509">
    <property type="term" value="F:calcium ion binding"/>
    <property type="evidence" value="ECO:0007669"/>
    <property type="project" value="InterPro"/>
</dbReference>
<keyword evidence="11" id="KW-0407">Ion channel</keyword>
<dbReference type="PROSITE" id="PS50222">
    <property type="entry name" value="EF_HAND_2"/>
    <property type="match status" value="2"/>
</dbReference>
<sequence length="548" mass="62411">MEKAESVPEVVESIEKLLNKHQQELLQHLDSWADRVTSAYANAPLALGSLGTLAKKPTGGTFGALNCGEAPVVSGEDAEIAPKKNRKSYDEARLTHVQAMEARSEVELSRGFSEVKPFWHSWRHFRRFCKWLVESSWANTFFALLILSNSVFLGVQLEMQAAYQDVSIQLTVFAAFNVSYAVLFSLEVALRLLACGPSSYLWLSDEYVWNWLDVFVVFASWIELIIFFLTPGSTMGTNRNFRVLRLLRFGRIVRVVRIVRVARLFRSLRTLINSLVGTLKSLFWSLLLLALIMYMFGILFTDAVLDHRNELNFADETSNLSKFFGGLYPSIVTLFRSISNGLTWGEAADALENMDNGIFWSSLFHFYVAFCSFAVLNVMTGTFCNAAIKAAERDHDMLVLSLMQTRQELREQVANLFHRIDHHGSGQITITDFESHFSDDAVIAFFESLEIGAMDAWTLFLSLDVDGDHTISVDEFTERCLQLHGPARSADIFALRQNTDKLEEELMKVEARQLQLNQRFTEVIDTVRHQRHGRRGGWEYEQTKEAFL</sequence>
<dbReference type="PROSITE" id="PS00018">
    <property type="entry name" value="EF_HAND_1"/>
    <property type="match status" value="1"/>
</dbReference>
<dbReference type="PANTHER" id="PTHR10037:SF62">
    <property type="entry name" value="SODIUM CHANNEL PROTEIN 60E"/>
    <property type="match status" value="1"/>
</dbReference>
<dbReference type="InterPro" id="IPR018247">
    <property type="entry name" value="EF_Hand_1_Ca_BS"/>
</dbReference>
<evidence type="ECO:0000256" key="2">
    <source>
        <dbReference type="ARBA" id="ARBA00022692"/>
    </source>
</evidence>
<dbReference type="Proteomes" id="UP001152797">
    <property type="component" value="Unassembled WGS sequence"/>
</dbReference>
<feature type="coiled-coil region" evidence="6">
    <location>
        <begin position="492"/>
        <end position="519"/>
    </location>
</feature>
<dbReference type="Gene3D" id="1.20.120.350">
    <property type="entry name" value="Voltage-gated potassium channels. Chain C"/>
    <property type="match status" value="1"/>
</dbReference>
<keyword evidence="12" id="KW-1185">Reference proteome</keyword>
<evidence type="ECO:0000259" key="8">
    <source>
        <dbReference type="PROSITE" id="PS50222"/>
    </source>
</evidence>
<evidence type="ECO:0000313" key="9">
    <source>
        <dbReference type="EMBL" id="CAI3973590.1"/>
    </source>
</evidence>
<evidence type="ECO:0000256" key="1">
    <source>
        <dbReference type="ARBA" id="ARBA00004141"/>
    </source>
</evidence>
<comment type="subcellular location">
    <subcellularLocation>
        <location evidence="1">Membrane</location>
        <topology evidence="1">Multi-pass membrane protein</topology>
    </subcellularLocation>
</comment>
<protein>
    <submittedName>
        <fullName evidence="11">Sodium channel protein</fullName>
    </submittedName>
</protein>
<feature type="transmembrane region" description="Helical" evidence="7">
    <location>
        <begin position="208"/>
        <end position="231"/>
    </location>
</feature>
<evidence type="ECO:0000256" key="6">
    <source>
        <dbReference type="SAM" id="Coils"/>
    </source>
</evidence>
<keyword evidence="11" id="KW-0406">Ion transport</keyword>
<comment type="caution">
    <text evidence="9">The sequence shown here is derived from an EMBL/GenBank/DDBJ whole genome shotgun (WGS) entry which is preliminary data.</text>
</comment>
<evidence type="ECO:0000256" key="7">
    <source>
        <dbReference type="SAM" id="Phobius"/>
    </source>
</evidence>
<evidence type="ECO:0000313" key="10">
    <source>
        <dbReference type="EMBL" id="CAL1126965.1"/>
    </source>
</evidence>
<dbReference type="Pfam" id="PF00520">
    <property type="entry name" value="Ion_trans"/>
    <property type="match status" value="1"/>
</dbReference>
<evidence type="ECO:0000256" key="3">
    <source>
        <dbReference type="ARBA" id="ARBA00022837"/>
    </source>
</evidence>
<gene>
    <name evidence="9" type="ORF">C1SCF055_LOCUS2082</name>
</gene>
<feature type="domain" description="EF-hand" evidence="8">
    <location>
        <begin position="451"/>
        <end position="486"/>
    </location>
</feature>
<dbReference type="SUPFAM" id="SSF81324">
    <property type="entry name" value="Voltage-gated potassium channels"/>
    <property type="match status" value="1"/>
</dbReference>
<reference evidence="9" key="1">
    <citation type="submission" date="2022-10" db="EMBL/GenBank/DDBJ databases">
        <authorList>
            <person name="Chen Y."/>
            <person name="Dougan E. K."/>
            <person name="Chan C."/>
            <person name="Rhodes N."/>
            <person name="Thang M."/>
        </authorList>
    </citation>
    <scope>NUCLEOTIDE SEQUENCE</scope>
</reference>
<dbReference type="EMBL" id="CAMXCT010000086">
    <property type="protein sequence ID" value="CAI3973590.1"/>
    <property type="molecule type" value="Genomic_DNA"/>
</dbReference>